<keyword evidence="3" id="KW-0732">Signal</keyword>
<dbReference type="AlphaFoldDB" id="A0A086JGK9"/>
<feature type="region of interest" description="Disordered" evidence="1">
    <location>
        <begin position="49"/>
        <end position="142"/>
    </location>
</feature>
<feature type="compositionally biased region" description="Basic and acidic residues" evidence="1">
    <location>
        <begin position="395"/>
        <end position="407"/>
    </location>
</feature>
<evidence type="ECO:0000256" key="3">
    <source>
        <dbReference type="SAM" id="SignalP"/>
    </source>
</evidence>
<feature type="signal peptide" evidence="3">
    <location>
        <begin position="1"/>
        <end position="48"/>
    </location>
</feature>
<dbReference type="VEuPathDB" id="ToxoDB:TGP89_223550"/>
<feature type="chain" id="PRO_5001808076" evidence="3">
    <location>
        <begin position="49"/>
        <end position="407"/>
    </location>
</feature>
<feature type="transmembrane region" description="Helical" evidence="2">
    <location>
        <begin position="194"/>
        <end position="215"/>
    </location>
</feature>
<comment type="caution">
    <text evidence="4">The sequence shown here is derived from an EMBL/GenBank/DDBJ whole genome shotgun (WGS) entry which is preliminary data.</text>
</comment>
<dbReference type="Proteomes" id="UP000028828">
    <property type="component" value="Unassembled WGS sequence"/>
</dbReference>
<reference evidence="4 5" key="1">
    <citation type="submission" date="2014-03" db="EMBL/GenBank/DDBJ databases">
        <authorList>
            <person name="Sibley D."/>
            <person name="Venepally P."/>
            <person name="Karamycheva S."/>
            <person name="Hadjithomas M."/>
            <person name="Khan A."/>
            <person name="Brunk B."/>
            <person name="Roos D."/>
            <person name="Caler E."/>
            <person name="Lorenzi H."/>
        </authorList>
    </citation>
    <scope>NUCLEOTIDE SEQUENCE [LARGE SCALE GENOMIC DNA]</scope>
    <source>
        <strain evidence="5">p89</strain>
    </source>
</reference>
<gene>
    <name evidence="4" type="ORF">TGP89_223550</name>
</gene>
<feature type="transmembrane region" description="Helical" evidence="2">
    <location>
        <begin position="292"/>
        <end position="309"/>
    </location>
</feature>
<proteinExistence type="predicted"/>
<evidence type="ECO:0000256" key="1">
    <source>
        <dbReference type="SAM" id="MobiDB-lite"/>
    </source>
</evidence>
<dbReference type="OrthoDB" id="332264at2759"/>
<feature type="compositionally biased region" description="Basic and acidic residues" evidence="1">
    <location>
        <begin position="61"/>
        <end position="72"/>
    </location>
</feature>
<feature type="compositionally biased region" description="Polar residues" evidence="1">
    <location>
        <begin position="105"/>
        <end position="132"/>
    </location>
</feature>
<name>A0A086JGK9_TOXGO</name>
<feature type="transmembrane region" description="Helical" evidence="2">
    <location>
        <begin position="221"/>
        <end position="243"/>
    </location>
</feature>
<feature type="transmembrane region" description="Helical" evidence="2">
    <location>
        <begin position="329"/>
        <end position="347"/>
    </location>
</feature>
<sequence>MDCLLPRTPVRRGRDLFGVEPRSRACIWLRLCCIVVICFACNSGQASATVDDKNPGGTFDVAERRDGNDGKPLEIGGPLSRTEQGDGYRLEAQSEGGTKSGGQGNEVSGSNDRQDRQGTAGTTPSSDGQQGPSPMDSDSAKKLDEEELDAFEAEMLERMYTAELKALGRRTWIDNFFVDRGGPRMEYPMHVRPSLSGFLMTSPLVVSVISLVSTLRMTRNLWGLMFALLWLAASYGLSTKYALHRGKGLDKLGVQLQHREWEQLTPKEKRQLQMEFFRNVLSTNRPRLQGSSYIAGLALLFLAAFAPTTRRMRIPNNTGFNTVAFLEERTLTILAIILMVVGAVRYMRSVSARRRYDYETRKMFRARSDKVKAKKRPSVTEADADGASATEANQDGEREVLEYRGAL</sequence>
<evidence type="ECO:0000313" key="5">
    <source>
        <dbReference type="Proteomes" id="UP000028828"/>
    </source>
</evidence>
<feature type="region of interest" description="Disordered" evidence="1">
    <location>
        <begin position="368"/>
        <end position="407"/>
    </location>
</feature>
<keyword evidence="2" id="KW-1133">Transmembrane helix</keyword>
<keyword evidence="2" id="KW-0472">Membrane</keyword>
<accession>A0A086JGK9</accession>
<evidence type="ECO:0000256" key="2">
    <source>
        <dbReference type="SAM" id="Phobius"/>
    </source>
</evidence>
<protein>
    <submittedName>
        <fullName evidence="4">Putative transmembrane protein</fullName>
    </submittedName>
</protein>
<dbReference type="EMBL" id="AEYI02001972">
    <property type="protein sequence ID" value="KFG31277.1"/>
    <property type="molecule type" value="Genomic_DNA"/>
</dbReference>
<organism evidence="4 5">
    <name type="scientific">Toxoplasma gondii p89</name>
    <dbReference type="NCBI Taxonomy" id="943119"/>
    <lineage>
        <taxon>Eukaryota</taxon>
        <taxon>Sar</taxon>
        <taxon>Alveolata</taxon>
        <taxon>Apicomplexa</taxon>
        <taxon>Conoidasida</taxon>
        <taxon>Coccidia</taxon>
        <taxon>Eucoccidiorida</taxon>
        <taxon>Eimeriorina</taxon>
        <taxon>Sarcocystidae</taxon>
        <taxon>Toxoplasma</taxon>
    </lineage>
</organism>
<keyword evidence="2 4" id="KW-0812">Transmembrane</keyword>
<evidence type="ECO:0000313" key="4">
    <source>
        <dbReference type="EMBL" id="KFG31277.1"/>
    </source>
</evidence>